<keyword evidence="2" id="KW-1185">Reference proteome</keyword>
<dbReference type="AlphaFoldDB" id="A0AAV6MKQ6"/>
<comment type="caution">
    <text evidence="1">The sequence shown here is derived from an EMBL/GenBank/DDBJ whole genome shotgun (WGS) entry which is preliminary data.</text>
</comment>
<dbReference type="EMBL" id="JAGKQH010000014">
    <property type="protein sequence ID" value="KAG6582065.1"/>
    <property type="molecule type" value="Genomic_DNA"/>
</dbReference>
<gene>
    <name evidence="1" type="ORF">SDJN03_22067</name>
</gene>
<evidence type="ECO:0000313" key="2">
    <source>
        <dbReference type="Proteomes" id="UP000685013"/>
    </source>
</evidence>
<organism evidence="1 2">
    <name type="scientific">Cucurbita argyrosperma subsp. sororia</name>
    <dbReference type="NCBI Taxonomy" id="37648"/>
    <lineage>
        <taxon>Eukaryota</taxon>
        <taxon>Viridiplantae</taxon>
        <taxon>Streptophyta</taxon>
        <taxon>Embryophyta</taxon>
        <taxon>Tracheophyta</taxon>
        <taxon>Spermatophyta</taxon>
        <taxon>Magnoliopsida</taxon>
        <taxon>eudicotyledons</taxon>
        <taxon>Gunneridae</taxon>
        <taxon>Pentapetalae</taxon>
        <taxon>rosids</taxon>
        <taxon>fabids</taxon>
        <taxon>Cucurbitales</taxon>
        <taxon>Cucurbitaceae</taxon>
        <taxon>Cucurbiteae</taxon>
        <taxon>Cucurbita</taxon>
    </lineage>
</organism>
<feature type="non-terminal residue" evidence="1">
    <location>
        <position position="1"/>
    </location>
</feature>
<accession>A0AAV6MKQ6</accession>
<evidence type="ECO:0000313" key="1">
    <source>
        <dbReference type="EMBL" id="KAG6582065.1"/>
    </source>
</evidence>
<proteinExistence type="predicted"/>
<sequence length="87" mass="10093">MITEINSTEPALKSTRKLREWWNLLSKWIASRIVVKFLSLSENDLSIQNTENWKYRKLYKSNLSVAAGSYGIVNWHHEAIATGEINK</sequence>
<dbReference type="Proteomes" id="UP000685013">
    <property type="component" value="Chromosome 14"/>
</dbReference>
<protein>
    <submittedName>
        <fullName evidence="1">Uncharacterized protein</fullName>
    </submittedName>
</protein>
<name>A0AAV6MKQ6_9ROSI</name>
<reference evidence="1 2" key="1">
    <citation type="journal article" date="2021" name="Hortic Res">
        <title>The domestication of Cucurbita argyrosperma as revealed by the genome of its wild relative.</title>
        <authorList>
            <person name="Barrera-Redondo J."/>
            <person name="Sanchez-de la Vega G."/>
            <person name="Aguirre-Liguori J.A."/>
            <person name="Castellanos-Morales G."/>
            <person name="Gutierrez-Guerrero Y.T."/>
            <person name="Aguirre-Dugua X."/>
            <person name="Aguirre-Planter E."/>
            <person name="Tenaillon M.I."/>
            <person name="Lira-Saade R."/>
            <person name="Eguiarte L.E."/>
        </authorList>
    </citation>
    <scope>NUCLEOTIDE SEQUENCE [LARGE SCALE GENOMIC DNA]</scope>
    <source>
        <strain evidence="1">JBR-2021</strain>
    </source>
</reference>